<evidence type="ECO:0000313" key="9">
    <source>
        <dbReference type="Proteomes" id="UP000811899"/>
    </source>
</evidence>
<dbReference type="GO" id="GO:0015679">
    <property type="term" value="P:plasma membrane copper ion transport"/>
    <property type="evidence" value="ECO:0007669"/>
    <property type="project" value="TreeGrafter"/>
</dbReference>
<dbReference type="InterPro" id="IPR011017">
    <property type="entry name" value="TRASH_dom"/>
</dbReference>
<evidence type="ECO:0000259" key="7">
    <source>
        <dbReference type="SMART" id="SM00746"/>
    </source>
</evidence>
<keyword evidence="3" id="KW-0862">Zinc</keyword>
<evidence type="ECO:0000256" key="3">
    <source>
        <dbReference type="ARBA" id="ARBA00022833"/>
    </source>
</evidence>
<dbReference type="GO" id="GO:0060003">
    <property type="term" value="P:copper ion export"/>
    <property type="evidence" value="ECO:0007669"/>
    <property type="project" value="TreeGrafter"/>
</dbReference>
<gene>
    <name evidence="8" type="ORF">KI809_14945</name>
</gene>
<dbReference type="Pfam" id="PF04945">
    <property type="entry name" value="YHS"/>
    <property type="match status" value="1"/>
</dbReference>
<accession>A0AAW4LC50</accession>
<dbReference type="PANTHER" id="PTHR30097:SF15">
    <property type="entry name" value="CATION EFFLUX SYSTEM PROTEIN CUSB"/>
    <property type="match status" value="1"/>
</dbReference>
<dbReference type="GO" id="GO:0030288">
    <property type="term" value="C:outer membrane-bounded periplasmic space"/>
    <property type="evidence" value="ECO:0007669"/>
    <property type="project" value="TreeGrafter"/>
</dbReference>
<keyword evidence="2" id="KW-0813">Transport</keyword>
<dbReference type="Pfam" id="PF25975">
    <property type="entry name" value="CzcB_C"/>
    <property type="match status" value="1"/>
</dbReference>
<dbReference type="InterPro" id="IPR058647">
    <property type="entry name" value="BSH_CzcB-like"/>
</dbReference>
<feature type="region of interest" description="Disordered" evidence="6">
    <location>
        <begin position="465"/>
        <end position="486"/>
    </location>
</feature>
<dbReference type="AlphaFoldDB" id="A0AAW4LC50"/>
<dbReference type="Pfam" id="PF25954">
    <property type="entry name" value="Beta-barrel_RND_2"/>
    <property type="match status" value="1"/>
</dbReference>
<evidence type="ECO:0000256" key="2">
    <source>
        <dbReference type="ARBA" id="ARBA00022448"/>
    </source>
</evidence>
<dbReference type="Pfam" id="PF19335">
    <property type="entry name" value="HMBD"/>
    <property type="match status" value="1"/>
</dbReference>
<dbReference type="RefSeq" id="WP_214172377.1">
    <property type="nucleotide sequence ID" value="NZ_JAHCVJ010000006.1"/>
</dbReference>
<dbReference type="InterPro" id="IPR058792">
    <property type="entry name" value="Beta-barrel_RND_2"/>
</dbReference>
<evidence type="ECO:0000256" key="1">
    <source>
        <dbReference type="ARBA" id="ARBA00009477"/>
    </source>
</evidence>
<organism evidence="8 9">
    <name type="scientific">Geoanaerobacter pelophilus</name>
    <dbReference type="NCBI Taxonomy" id="60036"/>
    <lineage>
        <taxon>Bacteria</taxon>
        <taxon>Pseudomonadati</taxon>
        <taxon>Thermodesulfobacteriota</taxon>
        <taxon>Desulfuromonadia</taxon>
        <taxon>Geobacterales</taxon>
        <taxon>Geobacteraceae</taxon>
        <taxon>Geoanaerobacter</taxon>
    </lineage>
</organism>
<dbReference type="GO" id="GO:0046914">
    <property type="term" value="F:transition metal ion binding"/>
    <property type="evidence" value="ECO:0007669"/>
    <property type="project" value="TreeGrafter"/>
</dbReference>
<dbReference type="Gene3D" id="2.40.30.170">
    <property type="match status" value="1"/>
</dbReference>
<feature type="domain" description="TRASH" evidence="7">
    <location>
        <begin position="428"/>
        <end position="469"/>
    </location>
</feature>
<dbReference type="PANTHER" id="PTHR30097">
    <property type="entry name" value="CATION EFFLUX SYSTEM PROTEIN CUSB"/>
    <property type="match status" value="1"/>
</dbReference>
<proteinExistence type="inferred from homology"/>
<dbReference type="Pfam" id="PF25973">
    <property type="entry name" value="BSH_CzcB"/>
    <property type="match status" value="1"/>
</dbReference>
<protein>
    <submittedName>
        <fullName evidence="8">Efflux RND transporter periplasmic adaptor subunit</fullName>
    </submittedName>
</protein>
<dbReference type="Proteomes" id="UP000811899">
    <property type="component" value="Unassembled WGS sequence"/>
</dbReference>
<dbReference type="InterPro" id="IPR058649">
    <property type="entry name" value="CzcB_C"/>
</dbReference>
<dbReference type="GO" id="GO:0046686">
    <property type="term" value="P:response to cadmium ion"/>
    <property type="evidence" value="ECO:0007669"/>
    <property type="project" value="UniProtKB-KW"/>
</dbReference>
<dbReference type="InterPro" id="IPR007029">
    <property type="entry name" value="YHS_dom"/>
</dbReference>
<keyword evidence="4" id="KW-0105">Cadmium resistance</keyword>
<evidence type="ECO:0000313" key="8">
    <source>
        <dbReference type="EMBL" id="MBT0665604.1"/>
    </source>
</evidence>
<dbReference type="InterPro" id="IPR006143">
    <property type="entry name" value="RND_pump_MFP"/>
</dbReference>
<dbReference type="NCBIfam" id="TIGR01730">
    <property type="entry name" value="RND_mfp"/>
    <property type="match status" value="1"/>
</dbReference>
<dbReference type="SUPFAM" id="SSF111369">
    <property type="entry name" value="HlyD-like secretion proteins"/>
    <property type="match status" value="1"/>
</dbReference>
<dbReference type="SMART" id="SM00746">
    <property type="entry name" value="TRASH"/>
    <property type="match status" value="1"/>
</dbReference>
<dbReference type="GO" id="GO:0016020">
    <property type="term" value="C:membrane"/>
    <property type="evidence" value="ECO:0007669"/>
    <property type="project" value="InterPro"/>
</dbReference>
<comment type="caution">
    <text evidence="8">The sequence shown here is derived from an EMBL/GenBank/DDBJ whole genome shotgun (WGS) entry which is preliminary data.</text>
</comment>
<dbReference type="EMBL" id="JAHCVJ010000006">
    <property type="protein sequence ID" value="MBT0665604.1"/>
    <property type="molecule type" value="Genomic_DNA"/>
</dbReference>
<reference evidence="8 9" key="1">
    <citation type="submission" date="2021-05" db="EMBL/GenBank/DDBJ databases">
        <title>The draft genome of Geobacter pelophilus DSM 12255.</title>
        <authorList>
            <person name="Xu Z."/>
            <person name="Masuda Y."/>
            <person name="Itoh H."/>
            <person name="Senoo K."/>
        </authorList>
    </citation>
    <scope>NUCLEOTIDE SEQUENCE [LARGE SCALE GENOMIC DNA]</scope>
    <source>
        <strain evidence="8 9">DSM 12255</strain>
    </source>
</reference>
<name>A0AAW4LC50_9BACT</name>
<evidence type="ECO:0000256" key="4">
    <source>
        <dbReference type="ARBA" id="ARBA00043263"/>
    </source>
</evidence>
<dbReference type="Gene3D" id="2.40.420.20">
    <property type="match status" value="1"/>
</dbReference>
<dbReference type="GO" id="GO:0022857">
    <property type="term" value="F:transmembrane transporter activity"/>
    <property type="evidence" value="ECO:0007669"/>
    <property type="project" value="InterPro"/>
</dbReference>
<comment type="similarity">
    <text evidence="1">Belongs to the membrane fusion protein (MFP) (TC 8.A.1) family.</text>
</comment>
<evidence type="ECO:0000256" key="6">
    <source>
        <dbReference type="SAM" id="MobiDB-lite"/>
    </source>
</evidence>
<dbReference type="FunFam" id="2.40.420.20:FF:000006">
    <property type="entry name" value="RND family efflux transporter MFP subunit"/>
    <property type="match status" value="1"/>
</dbReference>
<comment type="function">
    <text evidence="5">CzcA and CzcB together would act in zinc efflux nearly as effectively as the complete czc efflux system (CzcABC). The CzcB protein is thought to funnel zinc cations to the CzcA transport protein.</text>
</comment>
<dbReference type="InterPro" id="IPR051909">
    <property type="entry name" value="MFP_Cation_Efflux"/>
</dbReference>
<evidence type="ECO:0000256" key="5">
    <source>
        <dbReference type="ARBA" id="ARBA00058766"/>
    </source>
</evidence>
<keyword evidence="9" id="KW-1185">Reference proteome</keyword>
<feature type="region of interest" description="Disordered" evidence="6">
    <location>
        <begin position="499"/>
        <end position="526"/>
    </location>
</feature>
<sequence>MSKRLVISIILLLMAASFLAGAWISYLKAGKASPAGGRKILYYVDPMHPSYRSDKPGTAPDCGMPLEPVYADGTVGDGSTSLPPGAVRVSPEKLQTIGIVTGTVEKSSGSQNLRLTGRVAPDESKVYVINATIDGWITAVGSNTTGSIVRKNEVLATFYSSEFLSAGQALIYALSSMDRIPGGGTSMNQAQHDQMQQFNLSLKQYRDSLRNLGMGDRQINEMIRTRKYMENVDIDAPASGLVLVRNVSAGQRFERGKELYRIADLSKVWVLADTYGAEVDQFKPGMRVKISLPNRGKTFFARVSPILPQFDPTGRTLKVRLEVDNPDYLLRPDMYVDVELPFNTPPMLSVPADAVLDSGLKKTVFVEKGTGIFVPREVETGRNIGNRIEILTGLKEGERIAISGTFLLDSESRMKSAASGISGTPQQDPVCGMYVDETKARSKGLMIEAGGKTNFFCSDDCKGKFKKQPAVKPGSGTSKSKAPAVMPAKTEVINPAEHDAHAGHKAAPAASGQMDHSGHDMQGGMK</sequence>
<dbReference type="InterPro" id="IPR045800">
    <property type="entry name" value="HMBD"/>
</dbReference>
<dbReference type="FunFam" id="2.40.30.170:FF:000010">
    <property type="entry name" value="Efflux RND transporter periplasmic adaptor subunit"/>
    <property type="match status" value="1"/>
</dbReference>